<feature type="chain" id="PRO_5018998047" description="Prolyl-tRNA synthetase" evidence="2">
    <location>
        <begin position="20"/>
        <end position="356"/>
    </location>
</feature>
<feature type="signal peptide" evidence="2">
    <location>
        <begin position="1"/>
        <end position="19"/>
    </location>
</feature>
<dbReference type="Proteomes" id="UP000288227">
    <property type="component" value="Unassembled WGS sequence"/>
</dbReference>
<evidence type="ECO:0008006" key="5">
    <source>
        <dbReference type="Google" id="ProtNLM"/>
    </source>
</evidence>
<gene>
    <name evidence="3" type="ORF">SanaruYs_23940</name>
</gene>
<reference evidence="3 4" key="1">
    <citation type="submission" date="2018-11" db="EMBL/GenBank/DDBJ databases">
        <title>Chryseotalea sanarue gen. nov., sp., nov., a member of the family Cytophagaceae, isolated from a brackish lake in Hamamatsu Japan.</title>
        <authorList>
            <person name="Maejima Y."/>
            <person name="Iino T."/>
            <person name="Muraguchi Y."/>
            <person name="Fukuda K."/>
            <person name="Ohkuma M."/>
            <person name="Moriuchi R."/>
            <person name="Dohra H."/>
            <person name="Kimbara K."/>
            <person name="Shintani M."/>
        </authorList>
    </citation>
    <scope>NUCLEOTIDE SEQUENCE [LARGE SCALE GENOMIC DNA]</scope>
    <source>
        <strain evidence="3 4">Ys</strain>
    </source>
</reference>
<organism evidence="3 4">
    <name type="scientific">Chryseotalea sanaruensis</name>
    <dbReference type="NCBI Taxonomy" id="2482724"/>
    <lineage>
        <taxon>Bacteria</taxon>
        <taxon>Pseudomonadati</taxon>
        <taxon>Bacteroidota</taxon>
        <taxon>Cytophagia</taxon>
        <taxon>Cytophagales</taxon>
        <taxon>Chryseotaleaceae</taxon>
        <taxon>Chryseotalea</taxon>
    </lineage>
</organism>
<feature type="region of interest" description="Disordered" evidence="1">
    <location>
        <begin position="229"/>
        <end position="356"/>
    </location>
</feature>
<evidence type="ECO:0000256" key="2">
    <source>
        <dbReference type="SAM" id="SignalP"/>
    </source>
</evidence>
<dbReference type="OrthoDB" id="837120at2"/>
<evidence type="ECO:0000313" key="3">
    <source>
        <dbReference type="EMBL" id="GCC52158.1"/>
    </source>
</evidence>
<comment type="caution">
    <text evidence="3">The sequence shown here is derived from an EMBL/GenBank/DDBJ whole genome shotgun (WGS) entry which is preliminary data.</text>
</comment>
<dbReference type="RefSeq" id="WP_127122804.1">
    <property type="nucleotide sequence ID" value="NZ_BHXQ01000004.1"/>
</dbReference>
<evidence type="ECO:0000313" key="4">
    <source>
        <dbReference type="Proteomes" id="UP000288227"/>
    </source>
</evidence>
<feature type="compositionally biased region" description="Polar residues" evidence="1">
    <location>
        <begin position="310"/>
        <end position="323"/>
    </location>
</feature>
<keyword evidence="2" id="KW-0732">Signal</keyword>
<proteinExistence type="predicted"/>
<name>A0A401UB63_9BACT</name>
<feature type="compositionally biased region" description="Low complexity" evidence="1">
    <location>
        <begin position="324"/>
        <end position="356"/>
    </location>
</feature>
<sequence>MKTYIIFAGLMICSTGIFAQVEHDDMYFRKNDRAKLNKQKENAAQEQNAQAVARGEKQLRFDYPINTKQAVPSQSNITNPEFIARSQSEMVAAEEQDYFIENYQYAPANNFDNFNNNFNAWNAAPLYHNSFFSPQINGWNSPYYSPFNDPFLMGYNPNPWCNPAFRSGWSVSFNYAWGNNWNYGWGNPYNNMMWGNSMWGWGGNPYYGNSFYSNRVIIIDNGNRGAVYGKRSSRGQNTAITSDNQRSTRVASYSRDNNSNVTSGGNFRQSTRSTQTEYYTPQWRRVTQQPAGTNAHNTPQNRVYNGGNRDYNNTAPAQQRQTYSAPAQRSSSPSYSAPSRSSSGGGSPSRSSRGGN</sequence>
<evidence type="ECO:0000256" key="1">
    <source>
        <dbReference type="SAM" id="MobiDB-lite"/>
    </source>
</evidence>
<dbReference type="EMBL" id="BHXQ01000004">
    <property type="protein sequence ID" value="GCC52158.1"/>
    <property type="molecule type" value="Genomic_DNA"/>
</dbReference>
<accession>A0A401UB63</accession>
<feature type="compositionally biased region" description="Polar residues" evidence="1">
    <location>
        <begin position="234"/>
        <end position="303"/>
    </location>
</feature>
<keyword evidence="4" id="KW-1185">Reference proteome</keyword>
<protein>
    <recommendedName>
        <fullName evidence="5">Prolyl-tRNA synthetase</fullName>
    </recommendedName>
</protein>
<dbReference type="AlphaFoldDB" id="A0A401UB63"/>